<feature type="region of interest" description="Disordered" evidence="1">
    <location>
        <begin position="1"/>
        <end position="311"/>
    </location>
</feature>
<dbReference type="Proteomes" id="UP000585474">
    <property type="component" value="Unassembled WGS sequence"/>
</dbReference>
<dbReference type="AlphaFoldDB" id="A0A7J0EI68"/>
<keyword evidence="3" id="KW-1185">Reference proteome</keyword>
<dbReference type="PANTHER" id="PTHR33472">
    <property type="entry name" value="OS01G0106600 PROTEIN"/>
    <property type="match status" value="1"/>
</dbReference>
<gene>
    <name evidence="2" type="ORF">Acr_04g0009110</name>
</gene>
<feature type="compositionally biased region" description="Basic and acidic residues" evidence="1">
    <location>
        <begin position="293"/>
        <end position="311"/>
    </location>
</feature>
<protein>
    <submittedName>
        <fullName evidence="2">Oxidoreductases, acting on NADH or NADPH</fullName>
    </submittedName>
</protein>
<dbReference type="EMBL" id="BJWL01000004">
    <property type="protein sequence ID" value="GFY86173.1"/>
    <property type="molecule type" value="Genomic_DNA"/>
</dbReference>
<feature type="compositionally biased region" description="Pro residues" evidence="1">
    <location>
        <begin position="48"/>
        <end position="65"/>
    </location>
</feature>
<feature type="compositionally biased region" description="Low complexity" evidence="1">
    <location>
        <begin position="66"/>
        <end position="92"/>
    </location>
</feature>
<dbReference type="PANTHER" id="PTHR33472:SF24">
    <property type="entry name" value="VEGETATIVE CELL WALL PROTEIN GP1-LIKE"/>
    <property type="match status" value="1"/>
</dbReference>
<feature type="compositionally biased region" description="Polar residues" evidence="1">
    <location>
        <begin position="366"/>
        <end position="379"/>
    </location>
</feature>
<feature type="region of interest" description="Disordered" evidence="1">
    <location>
        <begin position="447"/>
        <end position="506"/>
    </location>
</feature>
<proteinExistence type="predicted"/>
<reference evidence="2 3" key="1">
    <citation type="submission" date="2019-07" db="EMBL/GenBank/DDBJ databases">
        <title>De Novo Assembly of kiwifruit Actinidia rufa.</title>
        <authorList>
            <person name="Sugita-Konishi S."/>
            <person name="Sato K."/>
            <person name="Mori E."/>
            <person name="Abe Y."/>
            <person name="Kisaki G."/>
            <person name="Hamano K."/>
            <person name="Suezawa K."/>
            <person name="Otani M."/>
            <person name="Fukuda T."/>
            <person name="Manabe T."/>
            <person name="Gomi K."/>
            <person name="Tabuchi M."/>
            <person name="Akimitsu K."/>
            <person name="Kataoka I."/>
        </authorList>
    </citation>
    <scope>NUCLEOTIDE SEQUENCE [LARGE SCALE GENOMIC DNA]</scope>
    <source>
        <strain evidence="3">cv. Fuchu</strain>
    </source>
</reference>
<feature type="compositionally biased region" description="Polar residues" evidence="1">
    <location>
        <begin position="134"/>
        <end position="173"/>
    </location>
</feature>
<name>A0A7J0EI68_9ERIC</name>
<evidence type="ECO:0000256" key="1">
    <source>
        <dbReference type="SAM" id="MobiDB-lite"/>
    </source>
</evidence>
<organism evidence="2 3">
    <name type="scientific">Actinidia rufa</name>
    <dbReference type="NCBI Taxonomy" id="165716"/>
    <lineage>
        <taxon>Eukaryota</taxon>
        <taxon>Viridiplantae</taxon>
        <taxon>Streptophyta</taxon>
        <taxon>Embryophyta</taxon>
        <taxon>Tracheophyta</taxon>
        <taxon>Spermatophyta</taxon>
        <taxon>Magnoliopsida</taxon>
        <taxon>eudicotyledons</taxon>
        <taxon>Gunneridae</taxon>
        <taxon>Pentapetalae</taxon>
        <taxon>asterids</taxon>
        <taxon>Ericales</taxon>
        <taxon>Actinidiaceae</taxon>
        <taxon>Actinidia</taxon>
    </lineage>
</organism>
<feature type="compositionally biased region" description="Low complexity" evidence="1">
    <location>
        <begin position="174"/>
        <end position="201"/>
    </location>
</feature>
<feature type="compositionally biased region" description="Pro residues" evidence="1">
    <location>
        <begin position="20"/>
        <end position="31"/>
    </location>
</feature>
<feature type="compositionally biased region" description="Polar residues" evidence="1">
    <location>
        <begin position="274"/>
        <end position="291"/>
    </location>
</feature>
<evidence type="ECO:0000313" key="2">
    <source>
        <dbReference type="EMBL" id="GFY86173.1"/>
    </source>
</evidence>
<feature type="compositionally biased region" description="Low complexity" evidence="1">
    <location>
        <begin position="251"/>
        <end position="273"/>
    </location>
</feature>
<sequence length="615" mass="66838">MAEQRQGFRFRLPWLKTSPAPRPPPPPPPTPTSKSRAHSQATTTTPAQRPPFRPPASAPARPPSPQAQASARTESQPSSPSSATTRSRVSSQPPSPYREATQSRGASLPPSPSRAATKSRAASKPPSPSRRTPQSESATQLPSPPRATTQPQAGLRPLSTSGTVAETQPASHTAPQPQSLPKSASLPSSPSLIPAQAQSAAGAVTQPPLPSEKLQVATQEGVEPPPGSPHSQTSSQITFQPNGTPALPSEASGPVTASATTSTAALQTPAQTQKSNCSLVSTETKPIQESEGNPEKTKERKEIMQERRNKQKINDVTEELKQRTITELPTAASGSKLPTKMHLEFDEEQQKKLLEKEEVISIKETIATSSHNGKQTETVFSKLRDKNTVSESRHKPIITSGNELPRAEIRGNISKFVHKTAIQQPNHPLEESPVSVITLAGENRGASMQLGSESAKREASIHIRRGYKVNPDESTEATTDEEGSSKRRSSKDSKTEEDQASKSYINSNVQGINNSIVFDSSITERNAGVKLVHSRNPPEPVKPRGRRDSLEMHKAEFNVTRAQKLTYEPTVRRRCLRGLFMESSDSEPDNPEKPRRHGCRYICRERSKENKIDVL</sequence>
<feature type="compositionally biased region" description="Basic and acidic residues" evidence="1">
    <location>
        <begin position="490"/>
        <end position="500"/>
    </location>
</feature>
<feature type="region of interest" description="Disordered" evidence="1">
    <location>
        <begin position="365"/>
        <end position="404"/>
    </location>
</feature>
<evidence type="ECO:0000313" key="3">
    <source>
        <dbReference type="Proteomes" id="UP000585474"/>
    </source>
</evidence>
<accession>A0A7J0EI68</accession>
<feature type="region of interest" description="Disordered" evidence="1">
    <location>
        <begin position="581"/>
        <end position="600"/>
    </location>
</feature>
<dbReference type="OrthoDB" id="1709592at2759"/>
<feature type="compositionally biased region" description="Low complexity" evidence="1">
    <location>
        <begin position="113"/>
        <end position="132"/>
    </location>
</feature>
<feature type="compositionally biased region" description="Acidic residues" evidence="1">
    <location>
        <begin position="473"/>
        <end position="482"/>
    </location>
</feature>
<comment type="caution">
    <text evidence="2">The sequence shown here is derived from an EMBL/GenBank/DDBJ whole genome shotgun (WGS) entry which is preliminary data.</text>
</comment>
<feature type="compositionally biased region" description="Polar residues" evidence="1">
    <location>
        <begin position="229"/>
        <end position="243"/>
    </location>
</feature>
<feature type="compositionally biased region" description="Basic and acidic residues" evidence="1">
    <location>
        <begin position="382"/>
        <end position="394"/>
    </location>
</feature>